<dbReference type="InterPro" id="IPR010870">
    <property type="entry name" value="Porin_O/P"/>
</dbReference>
<sequence>MGDAVMRSIPVCLACTVCGLLLVIPVWSQERFVPVDRSESPIGFAENNERDSDSLLHLLERLEQLEAEVAALRAESPSSVVGVPAVSGIKPSSAELLPPSPAPGATPVPMPSVPPAKKYPTVEVHGVFQADAIYFTQDPENRLQLGDIQDGAGFRRTRLSANGAVAENVNYFIQMDFGFFGRPTFTDVWGEATHLPWLGNVRAGQWKQPFSLEVPTSFRYQTFLERSLLFQTFEPFRHIGVGFYNNSEDEMWTWAVSAFRMGQDQFGNDIGDAGGWSTAGRLTHLWWYEQADDATQRLDYLHTGVSFWVGDPASNTFQYRTIPEAFVGAFGVPAGTLPGTSQQQIGSISNGTPPFVDTGVIPANTIAHVGTEALWAAGPFSWQSEIQMANLSQIGGPQLHFWGFYTQWMYFLTGESKPFLRKLGQIDRIQPLHPFLADGNCVRGPGAWEIAFRVSHVDLDDENIHGGRLTDMTAGMNWYLNAYTKVQFNYIRAMLNRRTATYAGPSAADVYGVRLQVDF</sequence>
<evidence type="ECO:0000256" key="1">
    <source>
        <dbReference type="SAM" id="Coils"/>
    </source>
</evidence>
<evidence type="ECO:0000313" key="2">
    <source>
        <dbReference type="EMBL" id="HGT38300.1"/>
    </source>
</evidence>
<organism evidence="2">
    <name type="scientific">Schlesneria paludicola</name>
    <dbReference type="NCBI Taxonomy" id="360056"/>
    <lineage>
        <taxon>Bacteria</taxon>
        <taxon>Pseudomonadati</taxon>
        <taxon>Planctomycetota</taxon>
        <taxon>Planctomycetia</taxon>
        <taxon>Planctomycetales</taxon>
        <taxon>Planctomycetaceae</taxon>
        <taxon>Schlesneria</taxon>
    </lineage>
</organism>
<dbReference type="EMBL" id="DSVQ01000006">
    <property type="protein sequence ID" value="HGT38300.1"/>
    <property type="molecule type" value="Genomic_DNA"/>
</dbReference>
<accession>A0A7C4QM16</accession>
<dbReference type="AlphaFoldDB" id="A0A7C4QM16"/>
<feature type="coiled-coil region" evidence="1">
    <location>
        <begin position="45"/>
        <end position="75"/>
    </location>
</feature>
<comment type="caution">
    <text evidence="2">The sequence shown here is derived from an EMBL/GenBank/DDBJ whole genome shotgun (WGS) entry which is preliminary data.</text>
</comment>
<dbReference type="InterPro" id="IPR023614">
    <property type="entry name" value="Porin_dom_sf"/>
</dbReference>
<proteinExistence type="predicted"/>
<dbReference type="Gene3D" id="2.40.160.10">
    <property type="entry name" value="Porin"/>
    <property type="match status" value="1"/>
</dbReference>
<dbReference type="SUPFAM" id="SSF56935">
    <property type="entry name" value="Porins"/>
    <property type="match status" value="1"/>
</dbReference>
<dbReference type="Pfam" id="PF07396">
    <property type="entry name" value="Porin_O_P"/>
    <property type="match status" value="1"/>
</dbReference>
<name>A0A7C4QM16_9PLAN</name>
<protein>
    <submittedName>
        <fullName evidence="2">Porin</fullName>
    </submittedName>
</protein>
<keyword evidence="1" id="KW-0175">Coiled coil</keyword>
<gene>
    <name evidence="2" type="ORF">ENS64_03410</name>
</gene>
<reference evidence="2" key="1">
    <citation type="journal article" date="2020" name="mSystems">
        <title>Genome- and Community-Level Interaction Insights into Carbon Utilization and Element Cycling Functions of Hydrothermarchaeota in Hydrothermal Sediment.</title>
        <authorList>
            <person name="Zhou Z."/>
            <person name="Liu Y."/>
            <person name="Xu W."/>
            <person name="Pan J."/>
            <person name="Luo Z.H."/>
            <person name="Li M."/>
        </authorList>
    </citation>
    <scope>NUCLEOTIDE SEQUENCE [LARGE SCALE GENOMIC DNA]</scope>
    <source>
        <strain evidence="2">SpSt-508</strain>
    </source>
</reference>